<feature type="non-terminal residue" evidence="1">
    <location>
        <position position="113"/>
    </location>
</feature>
<proteinExistence type="predicted"/>
<gene>
    <name evidence="1" type="ORF">S01H4_38537</name>
</gene>
<reference evidence="1" key="1">
    <citation type="journal article" date="2014" name="Front. Microbiol.">
        <title>High frequency of phylogenetically diverse reductive dehalogenase-homologous genes in deep subseafloor sedimentary metagenomes.</title>
        <authorList>
            <person name="Kawai M."/>
            <person name="Futagami T."/>
            <person name="Toyoda A."/>
            <person name="Takaki Y."/>
            <person name="Nishi S."/>
            <person name="Hori S."/>
            <person name="Arai W."/>
            <person name="Tsubouchi T."/>
            <person name="Morono Y."/>
            <person name="Uchiyama I."/>
            <person name="Ito T."/>
            <person name="Fujiyama A."/>
            <person name="Inagaki F."/>
            <person name="Takami H."/>
        </authorList>
    </citation>
    <scope>NUCLEOTIDE SEQUENCE</scope>
    <source>
        <strain evidence="1">Expedition CK06-06</strain>
    </source>
</reference>
<protein>
    <submittedName>
        <fullName evidence="1">Uncharacterized protein</fullName>
    </submittedName>
</protein>
<dbReference type="AlphaFoldDB" id="X1BBH6"/>
<comment type="caution">
    <text evidence="1">The sequence shown here is derived from an EMBL/GenBank/DDBJ whole genome shotgun (WGS) entry which is preliminary data.</text>
</comment>
<dbReference type="EMBL" id="BART01020793">
    <property type="protein sequence ID" value="GAG92400.1"/>
    <property type="molecule type" value="Genomic_DNA"/>
</dbReference>
<evidence type="ECO:0000313" key="1">
    <source>
        <dbReference type="EMBL" id="GAG92400.1"/>
    </source>
</evidence>
<sequence length="113" mass="13885">MLINKLNNFLINNQINKIVFKFLRKSTRISKVFFILKHTSFISNWMDLILLVLNLKKNIDIQFKNYLIFRNFSKKDWRYLKYYIKVFKNDIIVEQVGRDYFAKIEKNKLKLLD</sequence>
<name>X1BBH6_9ZZZZ</name>
<organism evidence="1">
    <name type="scientific">marine sediment metagenome</name>
    <dbReference type="NCBI Taxonomy" id="412755"/>
    <lineage>
        <taxon>unclassified sequences</taxon>
        <taxon>metagenomes</taxon>
        <taxon>ecological metagenomes</taxon>
    </lineage>
</organism>
<accession>X1BBH6</accession>